<dbReference type="PANTHER" id="PTHR13016:SF0">
    <property type="entry name" value="AMME SYNDROME CANDIDATE GENE 1 PROTEIN"/>
    <property type="match status" value="1"/>
</dbReference>
<dbReference type="OrthoDB" id="24630at2759"/>
<dbReference type="Pfam" id="PF01871">
    <property type="entry name" value="AMMECR1"/>
    <property type="match status" value="1"/>
</dbReference>
<dbReference type="NCBIfam" id="TIGR00296">
    <property type="entry name" value="TIGR00296 family protein"/>
    <property type="match status" value="1"/>
</dbReference>
<proteinExistence type="predicted"/>
<dbReference type="Gene3D" id="3.30.700.20">
    <property type="entry name" value="Hypothetical protein ph0010, domain 1"/>
    <property type="match status" value="1"/>
</dbReference>
<dbReference type="KEGG" id="zmk:HG535_0F01170"/>
<dbReference type="SUPFAM" id="SSF143447">
    <property type="entry name" value="AMMECR1-like"/>
    <property type="match status" value="1"/>
</dbReference>
<dbReference type="PROSITE" id="PS51112">
    <property type="entry name" value="AMMECR1"/>
    <property type="match status" value="1"/>
</dbReference>
<gene>
    <name evidence="2" type="ORF">HG535_0F01170</name>
</gene>
<dbReference type="PANTHER" id="PTHR13016">
    <property type="entry name" value="AMMECR1 HOMOLOG"/>
    <property type="match status" value="1"/>
</dbReference>
<accession>A0A7H9B4Y8</accession>
<dbReference type="InterPro" id="IPR036071">
    <property type="entry name" value="AMMECR1_dom_sf"/>
</dbReference>
<feature type="domain" description="AMMECR1" evidence="1">
    <location>
        <begin position="14"/>
        <end position="225"/>
    </location>
</feature>
<dbReference type="InterPro" id="IPR023473">
    <property type="entry name" value="AMMECR1"/>
</dbReference>
<protein>
    <recommendedName>
        <fullName evidence="1">AMMECR1 domain-containing protein</fullName>
    </recommendedName>
</protein>
<evidence type="ECO:0000313" key="2">
    <source>
        <dbReference type="EMBL" id="QLG73607.1"/>
    </source>
</evidence>
<dbReference type="EMBL" id="CP058609">
    <property type="protein sequence ID" value="QLG73607.1"/>
    <property type="molecule type" value="Genomic_DNA"/>
</dbReference>
<evidence type="ECO:0000259" key="1">
    <source>
        <dbReference type="PROSITE" id="PS51112"/>
    </source>
</evidence>
<reference evidence="2 3" key="1">
    <citation type="submission" date="2020-07" db="EMBL/GenBank/DDBJ databases">
        <title>The yeast mating-type switching endonuclease HO is a domesticated member of an unorthodox homing genetic element family.</title>
        <authorList>
            <person name="Coughlan A.Y."/>
            <person name="Lombardi L."/>
            <person name="Braun-Galleani S."/>
            <person name="Martos A.R."/>
            <person name="Galeote V."/>
            <person name="Bigey F."/>
            <person name="Dequin S."/>
            <person name="Byrne K.P."/>
            <person name="Wolfe K.H."/>
        </authorList>
    </citation>
    <scope>NUCLEOTIDE SEQUENCE [LARGE SCALE GENOMIC DNA]</scope>
    <source>
        <strain evidence="2 3">NRRL Y-6702</strain>
    </source>
</reference>
<keyword evidence="3" id="KW-1185">Reference proteome</keyword>
<evidence type="ECO:0000313" key="3">
    <source>
        <dbReference type="Proteomes" id="UP000509704"/>
    </source>
</evidence>
<sequence>MCADQVQSSPYAFYAYYQLYRELSEDTHSLDISFKRICHDLFPGATVDTSSKTSLFVTWEKKRKQKGNEYALRGCIGTFARLPILKGIERYSIISALQDRRFPPITKNELPLLRCSCNILQNFETIYDGESHGGDIFNWELGVHGIELMFKNPQTGAVCSATFLPDVMTEQNWDKRDTFINLIEKAGFTGNPEELLDNYKDYFVQVIKYQGNKSRIAYNEFIEFLNKFE</sequence>
<dbReference type="Proteomes" id="UP000509704">
    <property type="component" value="Chromosome 6"/>
</dbReference>
<dbReference type="Gene3D" id="3.30.1490.150">
    <property type="entry name" value="Hypothetical protein ph0010, domain 2"/>
    <property type="match status" value="1"/>
</dbReference>
<dbReference type="InterPro" id="IPR027485">
    <property type="entry name" value="AMMECR1_N"/>
</dbReference>
<dbReference type="GeneID" id="59237366"/>
<dbReference type="InterPro" id="IPR002733">
    <property type="entry name" value="AMMECR1_domain"/>
</dbReference>
<dbReference type="AlphaFoldDB" id="A0A7H9B4Y8"/>
<organism evidence="2 3">
    <name type="scientific">Zygotorulaspora mrakii</name>
    <name type="common">Zygosaccharomyces mrakii</name>
    <dbReference type="NCBI Taxonomy" id="42260"/>
    <lineage>
        <taxon>Eukaryota</taxon>
        <taxon>Fungi</taxon>
        <taxon>Dikarya</taxon>
        <taxon>Ascomycota</taxon>
        <taxon>Saccharomycotina</taxon>
        <taxon>Saccharomycetes</taxon>
        <taxon>Saccharomycetales</taxon>
        <taxon>Saccharomycetaceae</taxon>
        <taxon>Zygotorulaspora</taxon>
    </lineage>
</organism>
<name>A0A7H9B4Y8_ZYGMR</name>
<dbReference type="RefSeq" id="XP_037145333.1">
    <property type="nucleotide sequence ID" value="XM_037289438.1"/>
</dbReference>